<evidence type="ECO:0000313" key="2">
    <source>
        <dbReference type="Proteomes" id="UP000663842"/>
    </source>
</evidence>
<comment type="caution">
    <text evidence="1">The sequence shown here is derived from an EMBL/GenBank/DDBJ whole genome shotgun (WGS) entry which is preliminary data.</text>
</comment>
<sequence>CIDLKLALGAVHEYNNVSIETFDDECACIAKILSVQDKLIYAIAPTYLDDFVIPLTHNHRCVEKIYTYQPSEDQSPTYCIREYPKICGNGLSIDLLMNQITEDMNSVMKRPSRWSRSKTLLN</sequence>
<organism evidence="1 2">
    <name type="scientific">Rotaria magnacalcarata</name>
    <dbReference type="NCBI Taxonomy" id="392030"/>
    <lineage>
        <taxon>Eukaryota</taxon>
        <taxon>Metazoa</taxon>
        <taxon>Spiralia</taxon>
        <taxon>Gnathifera</taxon>
        <taxon>Rotifera</taxon>
        <taxon>Eurotatoria</taxon>
        <taxon>Bdelloidea</taxon>
        <taxon>Philodinida</taxon>
        <taxon>Philodinidae</taxon>
        <taxon>Rotaria</taxon>
    </lineage>
</organism>
<evidence type="ECO:0000313" key="1">
    <source>
        <dbReference type="EMBL" id="CAF4401715.1"/>
    </source>
</evidence>
<name>A0A820PEH2_9BILA</name>
<dbReference type="EMBL" id="CAJOBF010025019">
    <property type="protein sequence ID" value="CAF4401715.1"/>
    <property type="molecule type" value="Genomic_DNA"/>
</dbReference>
<feature type="non-terminal residue" evidence="1">
    <location>
        <position position="1"/>
    </location>
</feature>
<reference evidence="1" key="1">
    <citation type="submission" date="2021-02" db="EMBL/GenBank/DDBJ databases">
        <authorList>
            <person name="Nowell W R."/>
        </authorList>
    </citation>
    <scope>NUCLEOTIDE SEQUENCE</scope>
</reference>
<accession>A0A820PEH2</accession>
<dbReference type="AlphaFoldDB" id="A0A820PEH2"/>
<gene>
    <name evidence="1" type="ORF">UXM345_LOCUS38227</name>
</gene>
<proteinExistence type="predicted"/>
<dbReference type="Proteomes" id="UP000663842">
    <property type="component" value="Unassembled WGS sequence"/>
</dbReference>
<protein>
    <submittedName>
        <fullName evidence="1">Uncharacterized protein</fullName>
    </submittedName>
</protein>